<evidence type="ECO:0000256" key="9">
    <source>
        <dbReference type="ARBA" id="ARBA00049401"/>
    </source>
</evidence>
<dbReference type="GO" id="GO:0018580">
    <property type="term" value="F:nitronate monooxygenase activity"/>
    <property type="evidence" value="ECO:0007669"/>
    <property type="project" value="InterPro"/>
</dbReference>
<dbReference type="RefSeq" id="WP_158034093.1">
    <property type="nucleotide sequence ID" value="NZ_ML708619.1"/>
</dbReference>
<keyword evidence="4" id="KW-0285">Flavoprotein</keyword>
<dbReference type="EMBL" id="SZWF01000013">
    <property type="protein sequence ID" value="KAA9393913.1"/>
    <property type="molecule type" value="Genomic_DNA"/>
</dbReference>
<reference evidence="10 11" key="1">
    <citation type="submission" date="2019-05" db="EMBL/GenBank/DDBJ databases">
        <title>Kocuria coralli sp. nov., a novel actinobacterium isolated from coral reef seawater.</title>
        <authorList>
            <person name="Li J."/>
        </authorList>
    </citation>
    <scope>NUCLEOTIDE SEQUENCE [LARGE SCALE GENOMIC DNA]</scope>
    <source>
        <strain evidence="10 11">SCSIO 13007</strain>
    </source>
</reference>
<dbReference type="Gene3D" id="3.20.20.70">
    <property type="entry name" value="Aldolase class I"/>
    <property type="match status" value="1"/>
</dbReference>
<evidence type="ECO:0000313" key="11">
    <source>
        <dbReference type="Proteomes" id="UP000325957"/>
    </source>
</evidence>
<dbReference type="Proteomes" id="UP000325957">
    <property type="component" value="Unassembled WGS sequence"/>
</dbReference>
<dbReference type="InterPro" id="IPR013785">
    <property type="entry name" value="Aldolase_TIM"/>
</dbReference>
<evidence type="ECO:0000313" key="10">
    <source>
        <dbReference type="EMBL" id="KAA9393913.1"/>
    </source>
</evidence>
<dbReference type="PANTHER" id="PTHR42747:SF3">
    <property type="entry name" value="NITRONATE MONOOXYGENASE-RELATED"/>
    <property type="match status" value="1"/>
</dbReference>
<dbReference type="SUPFAM" id="SSF51412">
    <property type="entry name" value="Inosine monophosphate dehydrogenase (IMPDH)"/>
    <property type="match status" value="1"/>
</dbReference>
<evidence type="ECO:0000256" key="5">
    <source>
        <dbReference type="ARBA" id="ARBA00022643"/>
    </source>
</evidence>
<accession>A0A5J5KW71</accession>
<evidence type="ECO:0000256" key="4">
    <source>
        <dbReference type="ARBA" id="ARBA00022630"/>
    </source>
</evidence>
<dbReference type="CDD" id="cd04730">
    <property type="entry name" value="NPD_like"/>
    <property type="match status" value="1"/>
</dbReference>
<keyword evidence="11" id="KW-1185">Reference proteome</keyword>
<comment type="cofactor">
    <cofactor evidence="1">
        <name>FMN</name>
        <dbReference type="ChEBI" id="CHEBI:58210"/>
    </cofactor>
</comment>
<proteinExistence type="inferred from homology"/>
<gene>
    <name evidence="10" type="ORF">FCK90_09620</name>
</gene>
<protein>
    <recommendedName>
        <fullName evidence="8">Propionate 3-nitronate monooxygenase</fullName>
    </recommendedName>
</protein>
<dbReference type="GO" id="GO:0009636">
    <property type="term" value="P:response to toxic substance"/>
    <property type="evidence" value="ECO:0007669"/>
    <property type="project" value="UniProtKB-KW"/>
</dbReference>
<evidence type="ECO:0000256" key="8">
    <source>
        <dbReference type="ARBA" id="ARBA00031155"/>
    </source>
</evidence>
<evidence type="ECO:0000256" key="7">
    <source>
        <dbReference type="ARBA" id="ARBA00023033"/>
    </source>
</evidence>
<name>A0A5J5KW71_9MICC</name>
<dbReference type="InterPro" id="IPR004136">
    <property type="entry name" value="NMO"/>
</dbReference>
<organism evidence="10 11">
    <name type="scientific">Kocuria coralli</name>
    <dbReference type="NCBI Taxonomy" id="1461025"/>
    <lineage>
        <taxon>Bacteria</taxon>
        <taxon>Bacillati</taxon>
        <taxon>Actinomycetota</taxon>
        <taxon>Actinomycetes</taxon>
        <taxon>Micrococcales</taxon>
        <taxon>Micrococcaceae</taxon>
        <taxon>Kocuria</taxon>
    </lineage>
</organism>
<evidence type="ECO:0000256" key="6">
    <source>
        <dbReference type="ARBA" id="ARBA00023002"/>
    </source>
</evidence>
<dbReference type="PANTHER" id="PTHR42747">
    <property type="entry name" value="NITRONATE MONOOXYGENASE-RELATED"/>
    <property type="match status" value="1"/>
</dbReference>
<comment type="caution">
    <text evidence="10">The sequence shown here is derived from an EMBL/GenBank/DDBJ whole genome shotgun (WGS) entry which is preliminary data.</text>
</comment>
<evidence type="ECO:0000256" key="3">
    <source>
        <dbReference type="ARBA" id="ARBA00022575"/>
    </source>
</evidence>
<evidence type="ECO:0000256" key="2">
    <source>
        <dbReference type="ARBA" id="ARBA00009881"/>
    </source>
</evidence>
<comment type="catalytic activity">
    <reaction evidence="9">
        <text>3 propionate 3-nitronate + 3 O2 + H2O = 3 3-oxopropanoate + 2 nitrate + nitrite + H2O2 + 3 H(+)</text>
        <dbReference type="Rhea" id="RHEA:57332"/>
        <dbReference type="ChEBI" id="CHEBI:15377"/>
        <dbReference type="ChEBI" id="CHEBI:15378"/>
        <dbReference type="ChEBI" id="CHEBI:15379"/>
        <dbReference type="ChEBI" id="CHEBI:16240"/>
        <dbReference type="ChEBI" id="CHEBI:16301"/>
        <dbReference type="ChEBI" id="CHEBI:17632"/>
        <dbReference type="ChEBI" id="CHEBI:33190"/>
        <dbReference type="ChEBI" id="CHEBI:136067"/>
    </reaction>
</comment>
<comment type="similarity">
    <text evidence="2">Belongs to the nitronate monooxygenase family. NMO class I subfamily.</text>
</comment>
<dbReference type="Pfam" id="PF03060">
    <property type="entry name" value="NMO"/>
    <property type="match status" value="1"/>
</dbReference>
<keyword evidence="5" id="KW-0288">FMN</keyword>
<keyword evidence="6" id="KW-0560">Oxidoreductase</keyword>
<dbReference type="AlphaFoldDB" id="A0A5J5KW71"/>
<evidence type="ECO:0000256" key="1">
    <source>
        <dbReference type="ARBA" id="ARBA00001917"/>
    </source>
</evidence>
<dbReference type="OrthoDB" id="9778912at2"/>
<keyword evidence="3" id="KW-0216">Detoxification</keyword>
<sequence>MTQYPSATHQPDLLEALGIRAPVMAAPMAGGPSTPELVIAAARAGGLGFLAAGYKTPQQLAGQIAEVRAETERFGVNLFVPHPVPIQTGDFRAYARSLEDLARRFDVELAAEPQEDDDAWAEKVDLLVQDPVPVVSFTFGLPSAEDIARLQAAGTVTVQTVTNTNEAHEARTLGIDALAVQAGCAGGHYATLTPERPAPDLSLPELVRQVAEAVDLPILAAGGISRPDQVREVLDAGAAAVVVGTVLLRCPESGASPVHKDALADPGRTGTTVTRAFSGRPARALRNAFTDRFTDLAPLGFPALHHLTGPIRKAATAAGDPEAVNLWAGEGFRDATDEPAAVVLRRLTEDL</sequence>
<keyword evidence="7 10" id="KW-0503">Monooxygenase</keyword>